<comment type="caution">
    <text evidence="7">The sequence shown here is derived from an EMBL/GenBank/DDBJ whole genome shotgun (WGS) entry which is preliminary data.</text>
</comment>
<dbReference type="GO" id="GO:0016020">
    <property type="term" value="C:membrane"/>
    <property type="evidence" value="ECO:0007669"/>
    <property type="project" value="UniProtKB-SubCell"/>
</dbReference>
<evidence type="ECO:0000313" key="8">
    <source>
        <dbReference type="Proteomes" id="UP000268636"/>
    </source>
</evidence>
<dbReference type="InterPro" id="IPR007688">
    <property type="entry name" value="Conjugal_tfr_TrbL/VirB6"/>
</dbReference>
<protein>
    <submittedName>
        <fullName evidence="7">Conjugal transfer protein</fullName>
    </submittedName>
</protein>
<dbReference type="InterPro" id="IPR014150">
    <property type="entry name" value="Conjugal_tfr_TrbL"/>
</dbReference>
<organism evidence="7 8">
    <name type="scientific">Pseudomonas savastanoi pv. nerii</name>
    <dbReference type="NCBI Taxonomy" id="360921"/>
    <lineage>
        <taxon>Bacteria</taxon>
        <taxon>Pseudomonadati</taxon>
        <taxon>Pseudomonadota</taxon>
        <taxon>Gammaproteobacteria</taxon>
        <taxon>Pseudomonadales</taxon>
        <taxon>Pseudomonadaceae</taxon>
        <taxon>Pseudomonas</taxon>
    </lineage>
</organism>
<gene>
    <name evidence="7" type="ORF">ALP42_02436</name>
</gene>
<comment type="subcellular location">
    <subcellularLocation>
        <location evidence="1">Membrane</location>
        <topology evidence="1">Multi-pass membrane protein</topology>
    </subcellularLocation>
</comment>
<evidence type="ECO:0000256" key="4">
    <source>
        <dbReference type="ARBA" id="ARBA00023136"/>
    </source>
</evidence>
<evidence type="ECO:0000256" key="5">
    <source>
        <dbReference type="SAM" id="MobiDB-lite"/>
    </source>
</evidence>
<sequence length="509" mass="53362">MVAEPLMTACPLVAERHKQSRRRLKRTTRKRVSWGIKTPKAQTGNGDSMKRLLPIHLLLIALAFSSTAQAAGLDSGDMLNKILDNFSTVAVTWKDEITERASWLFWGLASISIVWTYGLMILRNADIQAFFVETIRFFVTLGFFWWLLINGPAISLSIIDTMRDISANASGLGSGLSPSSIVDIGFNILTKVSESASLLYPVVTALMLAAAIVVLVILALIAVNMLLLLISAWLLAYAGIFLLGFGGSQWTSDIAINYYKTVLGVGIQLFTMTFLIGVGRSFLDQYYQAFSVGTPDLNSLCVLLVASVVLLTLVNKLPPMLAGIISSGGQTSGIGSFGAGAAIGAATMAASTVSSAASTALAGANEIAGGTSALTAAFKAAEAHMDSGSTDTGSFEYSSGSEEHTMSGSGQSAFGQAMGNGQNTDYASRVARTGRLAASAGALIAEQVGQSISSRASAAAADTAGGRVAASINENRKPSHSDKTERFNGDSVSGSDEFADFINRDPTPD</sequence>
<feature type="transmembrane region" description="Helical" evidence="6">
    <location>
        <begin position="258"/>
        <end position="277"/>
    </location>
</feature>
<dbReference type="Proteomes" id="UP000268636">
    <property type="component" value="Unassembled WGS sequence"/>
</dbReference>
<keyword evidence="2 6" id="KW-0812">Transmembrane</keyword>
<dbReference type="Pfam" id="PF04610">
    <property type="entry name" value="TrbL"/>
    <property type="match status" value="1"/>
</dbReference>
<dbReference type="GO" id="GO:0030255">
    <property type="term" value="P:protein secretion by the type IV secretion system"/>
    <property type="evidence" value="ECO:0007669"/>
    <property type="project" value="InterPro"/>
</dbReference>
<feature type="transmembrane region" description="Helical" evidence="6">
    <location>
        <begin position="134"/>
        <end position="159"/>
    </location>
</feature>
<feature type="transmembrane region" description="Helical" evidence="6">
    <location>
        <begin position="297"/>
        <end position="314"/>
    </location>
</feature>
<feature type="region of interest" description="Disordered" evidence="5">
    <location>
        <begin position="460"/>
        <end position="509"/>
    </location>
</feature>
<proteinExistence type="predicted"/>
<keyword evidence="3 6" id="KW-1133">Transmembrane helix</keyword>
<evidence type="ECO:0000256" key="3">
    <source>
        <dbReference type="ARBA" id="ARBA00022989"/>
    </source>
</evidence>
<feature type="compositionally biased region" description="Low complexity" evidence="5">
    <location>
        <begin position="460"/>
        <end position="471"/>
    </location>
</feature>
<reference evidence="7 8" key="1">
    <citation type="submission" date="2018-08" db="EMBL/GenBank/DDBJ databases">
        <title>Recombination of ecologically and evolutionarily significant loci maintains genetic cohesion in the Pseudomonas syringae species complex.</title>
        <authorList>
            <person name="Dillon M."/>
            <person name="Thakur S."/>
            <person name="Almeida R.N.D."/>
            <person name="Weir B.S."/>
            <person name="Guttman D.S."/>
        </authorList>
    </citation>
    <scope>NUCLEOTIDE SEQUENCE [LARGE SCALE GENOMIC DNA]</scope>
    <source>
        <strain evidence="7 8">ICMP 13786</strain>
    </source>
</reference>
<evidence type="ECO:0000313" key="7">
    <source>
        <dbReference type="EMBL" id="RMT73661.1"/>
    </source>
</evidence>
<feature type="transmembrane region" description="Helical" evidence="6">
    <location>
        <begin position="198"/>
        <end position="221"/>
    </location>
</feature>
<keyword evidence="4 6" id="KW-0472">Membrane</keyword>
<evidence type="ECO:0000256" key="2">
    <source>
        <dbReference type="ARBA" id="ARBA00022692"/>
    </source>
</evidence>
<evidence type="ECO:0000256" key="1">
    <source>
        <dbReference type="ARBA" id="ARBA00004141"/>
    </source>
</evidence>
<name>A0A0N8S9T4_PSESS</name>
<feature type="compositionally biased region" description="Basic and acidic residues" evidence="5">
    <location>
        <begin position="474"/>
        <end position="488"/>
    </location>
</feature>
<feature type="transmembrane region" description="Helical" evidence="6">
    <location>
        <begin position="103"/>
        <end position="122"/>
    </location>
</feature>
<dbReference type="AlphaFoldDB" id="A0A0N8S9T4"/>
<feature type="region of interest" description="Disordered" evidence="5">
    <location>
        <begin position="387"/>
        <end position="420"/>
    </location>
</feature>
<feature type="transmembrane region" description="Helical" evidence="6">
    <location>
        <begin position="227"/>
        <end position="246"/>
    </location>
</feature>
<accession>A0A0N8S9T4</accession>
<evidence type="ECO:0000256" key="6">
    <source>
        <dbReference type="SAM" id="Phobius"/>
    </source>
</evidence>
<dbReference type="EMBL" id="RBTN01000220">
    <property type="protein sequence ID" value="RMT73661.1"/>
    <property type="molecule type" value="Genomic_DNA"/>
</dbReference>
<dbReference type="NCBIfam" id="TIGR02783">
    <property type="entry name" value="TrbL_P"/>
    <property type="match status" value="1"/>
</dbReference>